<sequence length="111" mass="12162">MLVHKHHSNCCTPVLSWDASSEAVIEARNKDKPDKPIKVLREYEALNRAHLCTNELTRARPNATNIHEGIFKVKGAKAPTGTAASAPIRMSNYISRGSGIFASGFMMTVII</sequence>
<evidence type="ECO:0000313" key="1">
    <source>
        <dbReference type="EMBL" id="KAG0587497.1"/>
    </source>
</evidence>
<proteinExistence type="predicted"/>
<name>A0A8T0IWA7_CERPU</name>
<gene>
    <name evidence="1" type="ORF">KC19_2G168700</name>
</gene>
<comment type="caution">
    <text evidence="1">The sequence shown here is derived from an EMBL/GenBank/DDBJ whole genome shotgun (WGS) entry which is preliminary data.</text>
</comment>
<evidence type="ECO:0000313" key="2">
    <source>
        <dbReference type="Proteomes" id="UP000822688"/>
    </source>
</evidence>
<organism evidence="1 2">
    <name type="scientific">Ceratodon purpureus</name>
    <name type="common">Fire moss</name>
    <name type="synonym">Dicranum purpureum</name>
    <dbReference type="NCBI Taxonomy" id="3225"/>
    <lineage>
        <taxon>Eukaryota</taxon>
        <taxon>Viridiplantae</taxon>
        <taxon>Streptophyta</taxon>
        <taxon>Embryophyta</taxon>
        <taxon>Bryophyta</taxon>
        <taxon>Bryophytina</taxon>
        <taxon>Bryopsida</taxon>
        <taxon>Dicranidae</taxon>
        <taxon>Pseudoditrichales</taxon>
        <taxon>Ditrichaceae</taxon>
        <taxon>Ceratodon</taxon>
    </lineage>
</organism>
<dbReference type="AlphaFoldDB" id="A0A8T0IWA7"/>
<accession>A0A8T0IWA7</accession>
<protein>
    <submittedName>
        <fullName evidence="1">Uncharacterized protein</fullName>
    </submittedName>
</protein>
<reference evidence="1" key="1">
    <citation type="submission" date="2020-06" db="EMBL/GenBank/DDBJ databases">
        <title>WGS assembly of Ceratodon purpureus strain R40.</title>
        <authorList>
            <person name="Carey S.B."/>
            <person name="Jenkins J."/>
            <person name="Shu S."/>
            <person name="Lovell J.T."/>
            <person name="Sreedasyam A."/>
            <person name="Maumus F."/>
            <person name="Tiley G.P."/>
            <person name="Fernandez-Pozo N."/>
            <person name="Barry K."/>
            <person name="Chen C."/>
            <person name="Wang M."/>
            <person name="Lipzen A."/>
            <person name="Daum C."/>
            <person name="Saski C.A."/>
            <person name="Payton A.C."/>
            <person name="Mcbreen J.C."/>
            <person name="Conrad R.E."/>
            <person name="Kollar L.M."/>
            <person name="Olsson S."/>
            <person name="Huttunen S."/>
            <person name="Landis J.B."/>
            <person name="Wickett N.J."/>
            <person name="Johnson M.G."/>
            <person name="Rensing S.A."/>
            <person name="Grimwood J."/>
            <person name="Schmutz J."/>
            <person name="Mcdaniel S.F."/>
        </authorList>
    </citation>
    <scope>NUCLEOTIDE SEQUENCE</scope>
    <source>
        <strain evidence="1">R40</strain>
    </source>
</reference>
<dbReference type="EMBL" id="CM026422">
    <property type="protein sequence ID" value="KAG0587497.1"/>
    <property type="molecule type" value="Genomic_DNA"/>
</dbReference>
<keyword evidence="2" id="KW-1185">Reference proteome</keyword>
<dbReference type="Proteomes" id="UP000822688">
    <property type="component" value="Chromosome 2"/>
</dbReference>